<protein>
    <submittedName>
        <fullName evidence="1">Uncharacterized protein</fullName>
    </submittedName>
</protein>
<reference evidence="1 2" key="1">
    <citation type="journal article" date="2019" name="Emerg. Microbes Infect.">
        <title>Comprehensive subspecies identification of 175 nontuberculous mycobacteria species based on 7547 genomic profiles.</title>
        <authorList>
            <person name="Matsumoto Y."/>
            <person name="Kinjo T."/>
            <person name="Motooka D."/>
            <person name="Nabeya D."/>
            <person name="Jung N."/>
            <person name="Uechi K."/>
            <person name="Horii T."/>
            <person name="Iida T."/>
            <person name="Fujita J."/>
            <person name="Nakamura S."/>
        </authorList>
    </citation>
    <scope>NUCLEOTIDE SEQUENCE [LARGE SCALE GENOMIC DNA]</scope>
    <source>
        <strain evidence="1 2">JCM 16367</strain>
    </source>
</reference>
<dbReference type="KEGG" id="mnv:MNVI_37620"/>
<accession>A0A7I7PIM1</accession>
<evidence type="ECO:0000313" key="1">
    <source>
        <dbReference type="EMBL" id="BBY08444.1"/>
    </source>
</evidence>
<proteinExistence type="predicted"/>
<gene>
    <name evidence="1" type="ORF">MNVI_37620</name>
</gene>
<dbReference type="AlphaFoldDB" id="A0A7I7PIM1"/>
<sequence>MLPDTDETMPSTLPMPSFGGGAGVGADVVGCADDVGFPVVSLPGLFDVPHAAAANAVTALTARITSGLS</sequence>
<dbReference type="EMBL" id="AP022583">
    <property type="protein sequence ID" value="BBY08444.1"/>
    <property type="molecule type" value="Genomic_DNA"/>
</dbReference>
<name>A0A7I7PIM1_9MYCO</name>
<organism evidence="1 2">
    <name type="scientific">Mycobacterium noviomagense</name>
    <dbReference type="NCBI Taxonomy" id="459858"/>
    <lineage>
        <taxon>Bacteria</taxon>
        <taxon>Bacillati</taxon>
        <taxon>Actinomycetota</taxon>
        <taxon>Actinomycetes</taxon>
        <taxon>Mycobacteriales</taxon>
        <taxon>Mycobacteriaceae</taxon>
        <taxon>Mycobacterium</taxon>
    </lineage>
</organism>
<dbReference type="Proteomes" id="UP000466894">
    <property type="component" value="Chromosome"/>
</dbReference>
<evidence type="ECO:0000313" key="2">
    <source>
        <dbReference type="Proteomes" id="UP000466894"/>
    </source>
</evidence>